<evidence type="ECO:0000256" key="1">
    <source>
        <dbReference type="ARBA" id="ARBA00004240"/>
    </source>
</evidence>
<dbReference type="SUPFAM" id="SSF52025">
    <property type="entry name" value="PA domain"/>
    <property type="match status" value="1"/>
</dbReference>
<dbReference type="EC" id="3.2.1.-" evidence="7"/>
<keyword evidence="8" id="KW-0732">Signal</keyword>
<dbReference type="InterPro" id="IPR012341">
    <property type="entry name" value="6hp_glycosidase-like_sf"/>
</dbReference>
<dbReference type="AlphaFoldDB" id="A0A4R5XGN4"/>
<dbReference type="OrthoDB" id="8118055at2759"/>
<feature type="domain" description="PA" evidence="9">
    <location>
        <begin position="736"/>
        <end position="823"/>
    </location>
</feature>
<dbReference type="GO" id="GO:0036503">
    <property type="term" value="P:ERAD pathway"/>
    <property type="evidence" value="ECO:0007669"/>
    <property type="project" value="UniProtKB-ARBA"/>
</dbReference>
<dbReference type="Pfam" id="PF02225">
    <property type="entry name" value="PA"/>
    <property type="match status" value="1"/>
</dbReference>
<dbReference type="VEuPathDB" id="FungiDB:BD410DRAFT_779744"/>
<evidence type="ECO:0000313" key="10">
    <source>
        <dbReference type="EMBL" id="TDL29347.1"/>
    </source>
</evidence>
<comment type="similarity">
    <text evidence="2 7">Belongs to the glycosyl hydrolase 47 family.</text>
</comment>
<dbReference type="InterPro" id="IPR001382">
    <property type="entry name" value="Glyco_hydro_47"/>
</dbReference>
<keyword evidence="7" id="KW-0378">Hydrolase</keyword>
<gene>
    <name evidence="10" type="ORF">BD410DRAFT_779744</name>
</gene>
<dbReference type="GO" id="GO:0016020">
    <property type="term" value="C:membrane"/>
    <property type="evidence" value="ECO:0007669"/>
    <property type="project" value="InterPro"/>
</dbReference>
<evidence type="ECO:0000256" key="7">
    <source>
        <dbReference type="RuleBase" id="RU361193"/>
    </source>
</evidence>
<feature type="active site" description="Proton donor" evidence="5">
    <location>
        <position position="142"/>
    </location>
</feature>
<name>A0A4R5XGN4_9AGAM</name>
<dbReference type="STRING" id="50990.A0A4R5XGN4"/>
<keyword evidence="6" id="KW-0106">Calcium</keyword>
<feature type="binding site" evidence="6">
    <location>
        <position position="483"/>
    </location>
    <ligand>
        <name>Ca(2+)</name>
        <dbReference type="ChEBI" id="CHEBI:29108"/>
    </ligand>
</feature>
<dbReference type="PANTHER" id="PTHR45679:SF5">
    <property type="entry name" value="ER DEGRADATION-ENHANCING ALPHA-MANNOSIDASE-LIKE PROTEIN 1"/>
    <property type="match status" value="1"/>
</dbReference>
<dbReference type="Gene3D" id="3.50.30.30">
    <property type="match status" value="1"/>
</dbReference>
<dbReference type="SUPFAM" id="SSF48225">
    <property type="entry name" value="Seven-hairpin glycosidases"/>
    <property type="match status" value="1"/>
</dbReference>
<dbReference type="GO" id="GO:0044322">
    <property type="term" value="C:endoplasmic reticulum quality control compartment"/>
    <property type="evidence" value="ECO:0007669"/>
    <property type="project" value="GOC"/>
</dbReference>
<dbReference type="InterPro" id="IPR046450">
    <property type="entry name" value="PA_dom_sf"/>
</dbReference>
<evidence type="ECO:0000313" key="11">
    <source>
        <dbReference type="Proteomes" id="UP000294933"/>
    </source>
</evidence>
<dbReference type="GO" id="GO:0004571">
    <property type="term" value="F:mannosyl-oligosaccharide 1,2-alpha-mannosidase activity"/>
    <property type="evidence" value="ECO:0007669"/>
    <property type="project" value="InterPro"/>
</dbReference>
<accession>A0A4R5XGN4</accession>
<feature type="signal peptide" evidence="8">
    <location>
        <begin position="1"/>
        <end position="25"/>
    </location>
</feature>
<dbReference type="GO" id="GO:1904380">
    <property type="term" value="P:endoplasmic reticulum mannose trimming"/>
    <property type="evidence" value="ECO:0007669"/>
    <property type="project" value="InterPro"/>
</dbReference>
<dbReference type="InterPro" id="IPR044674">
    <property type="entry name" value="EDEM1/2/3"/>
</dbReference>
<dbReference type="Gene3D" id="1.50.10.10">
    <property type="match status" value="1"/>
</dbReference>
<dbReference type="InterPro" id="IPR036026">
    <property type="entry name" value="Seven-hairpin_glycosidases"/>
</dbReference>
<feature type="active site" description="Proton donor" evidence="5">
    <location>
        <position position="378"/>
    </location>
</feature>
<dbReference type="GO" id="GO:0005975">
    <property type="term" value="P:carbohydrate metabolic process"/>
    <property type="evidence" value="ECO:0007669"/>
    <property type="project" value="InterPro"/>
</dbReference>
<evidence type="ECO:0000256" key="4">
    <source>
        <dbReference type="ARBA" id="ARBA00023180"/>
    </source>
</evidence>
<feature type="chain" id="PRO_5020623877" description="alpha-1,2-Mannosidase" evidence="8">
    <location>
        <begin position="26"/>
        <end position="888"/>
    </location>
</feature>
<organism evidence="10 11">
    <name type="scientific">Rickenella mellea</name>
    <dbReference type="NCBI Taxonomy" id="50990"/>
    <lineage>
        <taxon>Eukaryota</taxon>
        <taxon>Fungi</taxon>
        <taxon>Dikarya</taxon>
        <taxon>Basidiomycota</taxon>
        <taxon>Agaricomycotina</taxon>
        <taxon>Agaricomycetes</taxon>
        <taxon>Hymenochaetales</taxon>
        <taxon>Rickenellaceae</taxon>
        <taxon>Rickenella</taxon>
    </lineage>
</organism>
<dbReference type="PANTHER" id="PTHR45679">
    <property type="entry name" value="ER DEGRADATION-ENHANCING ALPHA-MANNOSIDASE-LIKE PROTEIN 2"/>
    <property type="match status" value="1"/>
</dbReference>
<proteinExistence type="inferred from homology"/>
<reference evidence="10 11" key="1">
    <citation type="submission" date="2018-06" db="EMBL/GenBank/DDBJ databases">
        <title>A transcriptomic atlas of mushroom development highlights an independent origin of complex multicellularity.</title>
        <authorList>
            <consortium name="DOE Joint Genome Institute"/>
            <person name="Krizsan K."/>
            <person name="Almasi E."/>
            <person name="Merenyi Z."/>
            <person name="Sahu N."/>
            <person name="Viragh M."/>
            <person name="Koszo T."/>
            <person name="Mondo S."/>
            <person name="Kiss B."/>
            <person name="Balint B."/>
            <person name="Kues U."/>
            <person name="Barry K."/>
            <person name="Hegedus J.C."/>
            <person name="Henrissat B."/>
            <person name="Johnson J."/>
            <person name="Lipzen A."/>
            <person name="Ohm R."/>
            <person name="Nagy I."/>
            <person name="Pangilinan J."/>
            <person name="Yan J."/>
            <person name="Xiong Y."/>
            <person name="Grigoriev I.V."/>
            <person name="Hibbett D.S."/>
            <person name="Nagy L.G."/>
        </authorList>
    </citation>
    <scope>NUCLEOTIDE SEQUENCE [LARGE SCALE GENOMIC DNA]</scope>
    <source>
        <strain evidence="10 11">SZMC22713</strain>
    </source>
</reference>
<evidence type="ECO:0000256" key="6">
    <source>
        <dbReference type="PIRSR" id="PIRSR601382-2"/>
    </source>
</evidence>
<keyword evidence="6" id="KW-0479">Metal-binding</keyword>
<evidence type="ECO:0000256" key="5">
    <source>
        <dbReference type="PIRSR" id="PIRSR601382-1"/>
    </source>
</evidence>
<comment type="subcellular location">
    <subcellularLocation>
        <location evidence="1">Endoplasmic reticulum</location>
    </subcellularLocation>
</comment>
<protein>
    <recommendedName>
        <fullName evidence="7">alpha-1,2-Mannosidase</fullName>
        <ecNumber evidence="7">3.2.1.-</ecNumber>
    </recommendedName>
</protein>
<feature type="active site" evidence="5">
    <location>
        <position position="397"/>
    </location>
</feature>
<sequence>MHWPGLWRRAAIFLLYAGLEGPRWSSCDSAGGFAYAAGWSIRRKLDAREKTRDLWNHGFNHYMTFAFPFDELRPLSCTGRGPDWDDPHNFGNNDVAGNFSLTLIDVLDTFVVLNDRPGFETAVRNVIDRVSFDVNTKPQVFETTIRVLGGLLSAHLFASDASHPFGLPWYRGELLNLAHDLGKRLLPAFSTPTGLPFARLNLRHGVMSGESFETCTAGAGSLMLEFATLSRLTGDERFEKAAFKAFFALWNRKSDIGLVGNTINTWTGKWLSPEVTGIGAGIDSFYEYALKWYILSGDVEFLDVWHEAYAAIMRYARGSDGFWFRSVNIHTGDIAYSVTDSLSAFWPGLQVLAGDVENAIKSHLIFWNLWKRNAGLPEVWDINFMQATSHQYPLRPEFIESTYYLYRATKDTFYLDVGERILYDLILRAKVDCGLSGILDLRTNKRDDRMESFVLSETLKYLFLLFDEANPLHKDDSNFVFTTEGHILKLGREHLKPLSSVRRRQRRVENLQCPAYEPPLQGIYNSDSDKGLLGGVRMRKDIDYVRTLVGAAVTKGEENWWSPSGRCQLPTVELYSYDFVLSASGKAVSEDPTPSPRKLLEVRDGWIMQNVTGIRTHIVSRLDGKGYDIVKLGPHKVLSGQTVYVNDTDLGGTYADVSTVVDDFFATGLRPKDLPLRFFISSNDPSFEVPPDVQETVAEITAMSYPALFGANPVVLSKDGQPPRFGHGKGVRVMRVAANTHGCDTYDHNSFLEDSVVLMHRGQCTFLLKLLNAAAAGAAGVVVINYDDFPINPSAEESEILAAGKFLDEVVAVVLSNSSGEEITDMMDSVEANGFSELMMSVEPEGQSGVPESREIFDRLSNERKRTREKAKVLYLNGHPLLNTRLLI</sequence>
<keyword evidence="11" id="KW-1185">Reference proteome</keyword>
<dbReference type="Proteomes" id="UP000294933">
    <property type="component" value="Unassembled WGS sequence"/>
</dbReference>
<evidence type="ECO:0000256" key="3">
    <source>
        <dbReference type="ARBA" id="ARBA00022824"/>
    </source>
</evidence>
<dbReference type="EMBL" id="ML170156">
    <property type="protein sequence ID" value="TDL29347.1"/>
    <property type="molecule type" value="Genomic_DNA"/>
</dbReference>
<evidence type="ECO:0000256" key="8">
    <source>
        <dbReference type="SAM" id="SignalP"/>
    </source>
</evidence>
<comment type="cofactor">
    <cofactor evidence="6">
        <name>Ca(2+)</name>
        <dbReference type="ChEBI" id="CHEBI:29108"/>
    </cofactor>
</comment>
<dbReference type="GO" id="GO:0005509">
    <property type="term" value="F:calcium ion binding"/>
    <property type="evidence" value="ECO:0007669"/>
    <property type="project" value="InterPro"/>
</dbReference>
<dbReference type="InterPro" id="IPR003137">
    <property type="entry name" value="PA_domain"/>
</dbReference>
<evidence type="ECO:0000256" key="2">
    <source>
        <dbReference type="ARBA" id="ARBA00007658"/>
    </source>
</evidence>
<feature type="active site" evidence="5">
    <location>
        <position position="283"/>
    </location>
</feature>
<dbReference type="Pfam" id="PF01532">
    <property type="entry name" value="Glyco_hydro_47"/>
    <property type="match status" value="1"/>
</dbReference>
<keyword evidence="4" id="KW-0325">Glycoprotein</keyword>
<keyword evidence="7" id="KW-0326">Glycosidase</keyword>
<dbReference type="PRINTS" id="PR00747">
    <property type="entry name" value="GLYHDRLASE47"/>
</dbReference>
<evidence type="ECO:0000259" key="9">
    <source>
        <dbReference type="Pfam" id="PF02225"/>
    </source>
</evidence>
<keyword evidence="3" id="KW-0256">Endoplasmic reticulum</keyword>